<accession>A0A1R7QA46</accession>
<sequence>MKLKRKHQGLIGALLQGAVALIGVSLAGCDGGLSEASQQHENSMVEDAAVMAESGKKLTEVAGRATMQDDSEYAPRKLDIGEQQFIGRYRTQIQCDGYFFPCETGKADFILNFLPDGTVHRSIVRLGKVFSEKQRPGFSNLSYRRDTWTMNKERTELIVHRKEGINFYYRVVDSQTLQMDLDKSNNLDVTNQKLYARGFPKLERAYTLKREPNS</sequence>
<dbReference type="RefSeq" id="WP_087011285.1">
    <property type="nucleotide sequence ID" value="NZ_FUUY01000002.1"/>
</dbReference>
<evidence type="ECO:0008006" key="3">
    <source>
        <dbReference type="Google" id="ProtNLM"/>
    </source>
</evidence>
<reference evidence="1 2" key="1">
    <citation type="submission" date="2017-02" db="EMBL/GenBank/DDBJ databases">
        <authorList>
            <person name="Peterson S.W."/>
        </authorList>
    </citation>
    <scope>NUCLEOTIDE SEQUENCE [LARGE SCALE GENOMIC DNA]</scope>
    <source>
        <strain evidence="1">C6</strain>
    </source>
</reference>
<organism evidence="1 2">
    <name type="scientific">Acinetobacter johnsonii</name>
    <dbReference type="NCBI Taxonomy" id="40214"/>
    <lineage>
        <taxon>Bacteria</taxon>
        <taxon>Pseudomonadati</taxon>
        <taxon>Pseudomonadota</taxon>
        <taxon>Gammaproteobacteria</taxon>
        <taxon>Moraxellales</taxon>
        <taxon>Moraxellaceae</taxon>
        <taxon>Acinetobacter</taxon>
    </lineage>
</organism>
<proteinExistence type="predicted"/>
<protein>
    <recommendedName>
        <fullName evidence="3">Lipoprotein</fullName>
    </recommendedName>
</protein>
<name>A0A1R7QA46_ACIJO</name>
<evidence type="ECO:0000313" key="1">
    <source>
        <dbReference type="EMBL" id="SJX21087.1"/>
    </source>
</evidence>
<dbReference type="Proteomes" id="UP000196240">
    <property type="component" value="Unassembled WGS sequence"/>
</dbReference>
<gene>
    <name evidence="1" type="ORF">ACNJC6_00693</name>
</gene>
<evidence type="ECO:0000313" key="2">
    <source>
        <dbReference type="Proteomes" id="UP000196240"/>
    </source>
</evidence>
<dbReference type="PROSITE" id="PS51257">
    <property type="entry name" value="PROKAR_LIPOPROTEIN"/>
    <property type="match status" value="1"/>
</dbReference>
<dbReference type="AlphaFoldDB" id="A0A1R7QA46"/>
<dbReference type="EMBL" id="FUUY01000002">
    <property type="protein sequence ID" value="SJX21087.1"/>
    <property type="molecule type" value="Genomic_DNA"/>
</dbReference>